<reference evidence="2 3" key="1">
    <citation type="submission" date="2017-04" db="EMBL/GenBank/DDBJ databases">
        <title>Complete Genome Sequence of Bacillus thuringiensis type Strain ATCC 10792.</title>
        <authorList>
            <person name="Oh D.-H."/>
            <person name="Park B.-J."/>
            <person name="Shuai W."/>
            <person name="Chelliah R."/>
        </authorList>
    </citation>
    <scope>NUCLEOTIDE SEQUENCE [LARGE SCALE GENOMIC DNA]</scope>
    <source>
        <strain evidence="2 3">ATCC 10792</strain>
        <plasmid evidence="2 3">poh5</plasmid>
    </source>
</reference>
<protein>
    <submittedName>
        <fullName evidence="2">Uncharacterized protein</fullName>
    </submittedName>
</protein>
<evidence type="ECO:0000313" key="3">
    <source>
        <dbReference type="Proteomes" id="UP000194143"/>
    </source>
</evidence>
<dbReference type="Proteomes" id="UP000194143">
    <property type="component" value="Plasmid poh5"/>
</dbReference>
<dbReference type="AlphaFoldDB" id="A0A1W6WZD2"/>
<feature type="transmembrane region" description="Helical" evidence="1">
    <location>
        <begin position="48"/>
        <end position="74"/>
    </location>
</feature>
<gene>
    <name evidence="2" type="ORF">CAB88_33350</name>
</gene>
<feature type="transmembrane region" description="Helical" evidence="1">
    <location>
        <begin position="106"/>
        <end position="128"/>
    </location>
</feature>
<evidence type="ECO:0000313" key="2">
    <source>
        <dbReference type="EMBL" id="ARP61881.1"/>
    </source>
</evidence>
<proteinExistence type="predicted"/>
<keyword evidence="3" id="KW-1185">Reference proteome</keyword>
<keyword evidence="1" id="KW-0472">Membrane</keyword>
<dbReference type="RefSeq" id="WP_000970223.1">
    <property type="nucleotide sequence ID" value="NZ_CP021066.1"/>
</dbReference>
<keyword evidence="1" id="KW-0812">Transmembrane</keyword>
<evidence type="ECO:0000256" key="1">
    <source>
        <dbReference type="SAM" id="Phobius"/>
    </source>
</evidence>
<keyword evidence="1" id="KW-1133">Transmembrane helix</keyword>
<name>A0A1W6WZD2_BACTU</name>
<geneLocation type="plasmid" evidence="2 3">
    <name>poh5</name>
</geneLocation>
<sequence length="141" mass="16149">MMEKFVKFLKGGFESVIKSLKTFIDFLATPFQYLLDFLKGIFYFIEKLFQVVVAIIKLFVALFQFLGAVIAGFFKTLFLWVQPNFDGGNVFFPSASMKGFKTATDILLPTGLLTVVPMVVTCFIWYLFVKKLMDLFRGGHH</sequence>
<organism evidence="2 3">
    <name type="scientific">Bacillus thuringiensis</name>
    <dbReference type="NCBI Taxonomy" id="1428"/>
    <lineage>
        <taxon>Bacteria</taxon>
        <taxon>Bacillati</taxon>
        <taxon>Bacillota</taxon>
        <taxon>Bacilli</taxon>
        <taxon>Bacillales</taxon>
        <taxon>Bacillaceae</taxon>
        <taxon>Bacillus</taxon>
        <taxon>Bacillus cereus group</taxon>
    </lineage>
</organism>
<keyword evidence="2" id="KW-0614">Plasmid</keyword>
<dbReference type="GeneID" id="67470172"/>
<dbReference type="EMBL" id="CP021066">
    <property type="protein sequence ID" value="ARP61881.1"/>
    <property type="molecule type" value="Genomic_DNA"/>
</dbReference>
<accession>A0A1W6WZD2</accession>